<comment type="subunit">
    <text evidence="4 13">Monomer.</text>
</comment>
<dbReference type="GO" id="GO:0004618">
    <property type="term" value="F:phosphoglycerate kinase activity"/>
    <property type="evidence" value="ECO:0007669"/>
    <property type="project" value="UniProtKB-UniRule"/>
</dbReference>
<dbReference type="FunFam" id="3.40.50.1260:FF:000031">
    <property type="entry name" value="Phosphoglycerate kinase 1"/>
    <property type="match status" value="1"/>
</dbReference>
<reference evidence="17 18" key="1">
    <citation type="submission" date="2020-08" db="EMBL/GenBank/DDBJ databases">
        <title>Genomic Encyclopedia of Type Strains, Phase IV (KMG-IV): sequencing the most valuable type-strain genomes for metagenomic binning, comparative biology and taxonomic classification.</title>
        <authorList>
            <person name="Goeker M."/>
        </authorList>
    </citation>
    <scope>NUCLEOTIDE SEQUENCE [LARGE SCALE GENOMIC DNA]</scope>
    <source>
        <strain evidence="17 18">DSM 12706</strain>
    </source>
</reference>
<dbReference type="PANTHER" id="PTHR11406">
    <property type="entry name" value="PHOSPHOGLYCERATE KINASE"/>
    <property type="match status" value="1"/>
</dbReference>
<evidence type="ECO:0000256" key="9">
    <source>
        <dbReference type="ARBA" id="ARBA00022741"/>
    </source>
</evidence>
<evidence type="ECO:0000256" key="8">
    <source>
        <dbReference type="ARBA" id="ARBA00022679"/>
    </source>
</evidence>
<feature type="binding site" evidence="13 15">
    <location>
        <position position="202"/>
    </location>
    <ligand>
        <name>ATP</name>
        <dbReference type="ChEBI" id="CHEBI:30616"/>
    </ligand>
</feature>
<feature type="binding site" evidence="13 15">
    <location>
        <position position="324"/>
    </location>
    <ligand>
        <name>ATP</name>
        <dbReference type="ChEBI" id="CHEBI:30616"/>
    </ligand>
</feature>
<evidence type="ECO:0000256" key="7">
    <source>
        <dbReference type="ARBA" id="ARBA00022490"/>
    </source>
</evidence>
<dbReference type="Pfam" id="PF00162">
    <property type="entry name" value="PGK"/>
    <property type="match status" value="1"/>
</dbReference>
<evidence type="ECO:0000256" key="10">
    <source>
        <dbReference type="ARBA" id="ARBA00022777"/>
    </source>
</evidence>
<evidence type="ECO:0000256" key="16">
    <source>
        <dbReference type="RuleBase" id="RU000532"/>
    </source>
</evidence>
<dbReference type="GO" id="GO:0005829">
    <property type="term" value="C:cytosol"/>
    <property type="evidence" value="ECO:0007669"/>
    <property type="project" value="TreeGrafter"/>
</dbReference>
<dbReference type="GO" id="GO:0005524">
    <property type="term" value="F:ATP binding"/>
    <property type="evidence" value="ECO:0007669"/>
    <property type="project" value="UniProtKB-KW"/>
</dbReference>
<feature type="binding site" evidence="13 15">
    <location>
        <begin position="354"/>
        <end position="357"/>
    </location>
    <ligand>
        <name>ATP</name>
        <dbReference type="ChEBI" id="CHEBI:30616"/>
    </ligand>
</feature>
<feature type="binding site" evidence="13 14">
    <location>
        <begin position="61"/>
        <end position="64"/>
    </location>
    <ligand>
        <name>substrate</name>
    </ligand>
</feature>
<name>A0A7W7Z960_9BRAD</name>
<keyword evidence="11 13" id="KW-0067">ATP-binding</keyword>
<keyword evidence="8 13" id="KW-0808">Transferase</keyword>
<comment type="caution">
    <text evidence="13">Lacks conserved residue(s) required for the propagation of feature annotation.</text>
</comment>
<evidence type="ECO:0000256" key="6">
    <source>
        <dbReference type="ARBA" id="ARBA00016471"/>
    </source>
</evidence>
<dbReference type="AlphaFoldDB" id="A0A7W7Z960"/>
<dbReference type="InterPro" id="IPR015824">
    <property type="entry name" value="Phosphoglycerate_kinase_N"/>
</dbReference>
<protein>
    <recommendedName>
        <fullName evidence="6 13">Phosphoglycerate kinase</fullName>
        <ecNumber evidence="5 13">2.7.2.3</ecNumber>
    </recommendedName>
</protein>
<dbReference type="UniPathway" id="UPA00109">
    <property type="reaction ID" value="UER00185"/>
</dbReference>
<feature type="binding site" evidence="13 14">
    <location>
        <begin position="23"/>
        <end position="25"/>
    </location>
    <ligand>
        <name>substrate</name>
    </ligand>
</feature>
<proteinExistence type="inferred from homology"/>
<comment type="similarity">
    <text evidence="3 13 16">Belongs to the phosphoglycerate kinase family.</text>
</comment>
<sequence>MTKSFRTLDDAELKGKRVLLRVDLNVPMDAGKVTDTTRLDRVAPTILEIADKGGKVIILAHFGRPKGVDPKESLRPVAAALAEVIKRPVGFAEDCIGEVAAAAIAKMQDGDILCLENTRFHKGEEKNEPEFVDELAKLGDLWVNDAFSAAHRAHASTEGVGHKLPAYAGRTMQLEIDALNKALEAPKRPVIAIVGGAKVSSKIDLLENLVSKVDALVIGGGMANTFLHAQGINVGKSLCEKDLAPTALRIIAKAEAANCAIILPVDATVAYHFAPNAPAFAYGLDSIPADGMILDVGPRSVARINAAIDDAATLVWNGPVGAFELHPFDAGTVAAAQHAAARTKTHKLVSVAGGGDTVAALNQAGVAADFTYISTAGGAFLEWMEGKPLPGVEVLRPQ</sequence>
<keyword evidence="10 13" id="KW-0418">Kinase</keyword>
<dbReference type="InterPro" id="IPR015911">
    <property type="entry name" value="Phosphoglycerate_kinase_CS"/>
</dbReference>
<comment type="caution">
    <text evidence="17">The sequence shown here is derived from an EMBL/GenBank/DDBJ whole genome shotgun (WGS) entry which is preliminary data.</text>
</comment>
<evidence type="ECO:0000256" key="12">
    <source>
        <dbReference type="ARBA" id="ARBA00023152"/>
    </source>
</evidence>
<dbReference type="GO" id="GO:0006094">
    <property type="term" value="P:gluconeogenesis"/>
    <property type="evidence" value="ECO:0007669"/>
    <property type="project" value="TreeGrafter"/>
</dbReference>
<evidence type="ECO:0000256" key="13">
    <source>
        <dbReference type="HAMAP-Rule" id="MF_00145"/>
    </source>
</evidence>
<feature type="binding site" evidence="13">
    <location>
        <position position="152"/>
    </location>
    <ligand>
        <name>substrate</name>
    </ligand>
</feature>
<feature type="binding site" evidence="14">
    <location>
        <position position="119"/>
    </location>
    <ligand>
        <name>(2R)-3-phosphoglycerate</name>
        <dbReference type="ChEBI" id="CHEBI:58272"/>
    </ligand>
</feature>
<evidence type="ECO:0000256" key="4">
    <source>
        <dbReference type="ARBA" id="ARBA00011245"/>
    </source>
</evidence>
<dbReference type="FunFam" id="3.40.50.1260:FF:000006">
    <property type="entry name" value="Phosphoglycerate kinase"/>
    <property type="match status" value="1"/>
</dbReference>
<evidence type="ECO:0000256" key="2">
    <source>
        <dbReference type="ARBA" id="ARBA00004838"/>
    </source>
</evidence>
<feature type="binding site" evidence="14">
    <location>
        <position position="38"/>
    </location>
    <ligand>
        <name>(2R)-3-phosphoglycerate</name>
        <dbReference type="ChEBI" id="CHEBI:58272"/>
    </ligand>
</feature>
<dbReference type="Gene3D" id="3.40.50.1260">
    <property type="entry name" value="Phosphoglycerate kinase, N-terminal domain"/>
    <property type="match status" value="2"/>
</dbReference>
<keyword evidence="18" id="KW-1185">Reference proteome</keyword>
<feature type="binding site" evidence="13">
    <location>
        <position position="119"/>
    </location>
    <ligand>
        <name>substrate</name>
    </ligand>
</feature>
<evidence type="ECO:0000313" key="18">
    <source>
        <dbReference type="Proteomes" id="UP000542353"/>
    </source>
</evidence>
<accession>A0A7W7Z960</accession>
<evidence type="ECO:0000256" key="3">
    <source>
        <dbReference type="ARBA" id="ARBA00008982"/>
    </source>
</evidence>
<keyword evidence="7 13" id="KW-0963">Cytoplasm</keyword>
<organism evidence="17 18">
    <name type="scientific">Rhodopseudomonas rhenobacensis</name>
    <dbReference type="NCBI Taxonomy" id="87461"/>
    <lineage>
        <taxon>Bacteria</taxon>
        <taxon>Pseudomonadati</taxon>
        <taxon>Pseudomonadota</taxon>
        <taxon>Alphaproteobacteria</taxon>
        <taxon>Hyphomicrobiales</taxon>
        <taxon>Nitrobacteraceae</taxon>
        <taxon>Rhodopseudomonas</taxon>
    </lineage>
</organism>
<dbReference type="EMBL" id="JACHIH010000047">
    <property type="protein sequence ID" value="MBB5049797.1"/>
    <property type="molecule type" value="Genomic_DNA"/>
</dbReference>
<evidence type="ECO:0000256" key="15">
    <source>
        <dbReference type="PIRSR" id="PIRSR000724-2"/>
    </source>
</evidence>
<dbReference type="PROSITE" id="PS00111">
    <property type="entry name" value="PGLYCERATE_KINASE"/>
    <property type="match status" value="1"/>
</dbReference>
<dbReference type="InterPro" id="IPR036043">
    <property type="entry name" value="Phosphoglycerate_kinase_sf"/>
</dbReference>
<keyword evidence="9 13" id="KW-0547">Nucleotide-binding</keyword>
<dbReference type="GO" id="GO:0006096">
    <property type="term" value="P:glycolytic process"/>
    <property type="evidence" value="ECO:0007669"/>
    <property type="project" value="UniProtKB-UniRule"/>
</dbReference>
<evidence type="ECO:0000256" key="11">
    <source>
        <dbReference type="ARBA" id="ARBA00022840"/>
    </source>
</evidence>
<dbReference type="HAMAP" id="MF_00145">
    <property type="entry name" value="Phosphoglyc_kinase"/>
    <property type="match status" value="1"/>
</dbReference>
<dbReference type="GO" id="GO:0043531">
    <property type="term" value="F:ADP binding"/>
    <property type="evidence" value="ECO:0007669"/>
    <property type="project" value="TreeGrafter"/>
</dbReference>
<evidence type="ECO:0000256" key="5">
    <source>
        <dbReference type="ARBA" id="ARBA00013061"/>
    </source>
</evidence>
<keyword evidence="12 13" id="KW-0324">Glycolysis</keyword>
<dbReference type="InterPro" id="IPR001576">
    <property type="entry name" value="Phosphoglycerate_kinase"/>
</dbReference>
<dbReference type="PRINTS" id="PR00477">
    <property type="entry name" value="PHGLYCKINASE"/>
</dbReference>
<feature type="binding site" evidence="14">
    <location>
        <position position="152"/>
    </location>
    <ligand>
        <name>(2R)-3-phosphoglycerate</name>
        <dbReference type="ChEBI" id="CHEBI:58272"/>
    </ligand>
</feature>
<evidence type="ECO:0000256" key="14">
    <source>
        <dbReference type="PIRSR" id="PIRSR000724-1"/>
    </source>
</evidence>
<dbReference type="Proteomes" id="UP000542353">
    <property type="component" value="Unassembled WGS sequence"/>
</dbReference>
<dbReference type="SUPFAM" id="SSF53748">
    <property type="entry name" value="Phosphoglycerate kinase"/>
    <property type="match status" value="1"/>
</dbReference>
<comment type="pathway">
    <text evidence="2 13">Carbohydrate degradation; glycolysis; pyruvate from D-glyceraldehyde 3-phosphate: step 2/5.</text>
</comment>
<comment type="catalytic activity">
    <reaction evidence="1 13 16">
        <text>(2R)-3-phosphoglycerate + ATP = (2R)-3-phospho-glyceroyl phosphate + ADP</text>
        <dbReference type="Rhea" id="RHEA:14801"/>
        <dbReference type="ChEBI" id="CHEBI:30616"/>
        <dbReference type="ChEBI" id="CHEBI:57604"/>
        <dbReference type="ChEBI" id="CHEBI:58272"/>
        <dbReference type="ChEBI" id="CHEBI:456216"/>
        <dbReference type="EC" id="2.7.2.3"/>
    </reaction>
</comment>
<comment type="subcellular location">
    <subcellularLocation>
        <location evidence="13">Cytoplasm</location>
    </subcellularLocation>
</comment>
<dbReference type="EC" id="2.7.2.3" evidence="5 13"/>
<dbReference type="RefSeq" id="WP_184262431.1">
    <property type="nucleotide sequence ID" value="NZ_JACHIH010000047.1"/>
</dbReference>
<feature type="binding site" evidence="13">
    <location>
        <position position="38"/>
    </location>
    <ligand>
        <name>substrate</name>
    </ligand>
</feature>
<dbReference type="PIRSF" id="PIRSF000724">
    <property type="entry name" value="Pgk"/>
    <property type="match status" value="1"/>
</dbReference>
<gene>
    <name evidence="13" type="primary">pgk</name>
    <name evidence="17" type="ORF">HNR60_004581</name>
</gene>
<evidence type="ECO:0000256" key="1">
    <source>
        <dbReference type="ARBA" id="ARBA00000642"/>
    </source>
</evidence>
<evidence type="ECO:0000313" key="17">
    <source>
        <dbReference type="EMBL" id="MBB5049797.1"/>
    </source>
</evidence>
<dbReference type="PANTHER" id="PTHR11406:SF23">
    <property type="entry name" value="PHOSPHOGLYCERATE KINASE 1, CHLOROPLASTIC-RELATED"/>
    <property type="match status" value="1"/>
</dbReference>